<evidence type="ECO:0000256" key="1">
    <source>
        <dbReference type="ARBA" id="ARBA00004651"/>
    </source>
</evidence>
<comment type="similarity">
    <text evidence="7">Belongs to the binding-protein-dependent transport system permease family.</text>
</comment>
<feature type="transmembrane region" description="Helical" evidence="7">
    <location>
        <begin position="198"/>
        <end position="217"/>
    </location>
</feature>
<feature type="transmembrane region" description="Helical" evidence="7">
    <location>
        <begin position="255"/>
        <end position="280"/>
    </location>
</feature>
<dbReference type="InterPro" id="IPR050809">
    <property type="entry name" value="UgpAE/MalFG_permease"/>
</dbReference>
<organism evidence="9 10">
    <name type="scientific">Kribbella aluminosa</name>
    <dbReference type="NCBI Taxonomy" id="416017"/>
    <lineage>
        <taxon>Bacteria</taxon>
        <taxon>Bacillati</taxon>
        <taxon>Actinomycetota</taxon>
        <taxon>Actinomycetes</taxon>
        <taxon>Propionibacteriales</taxon>
        <taxon>Kribbellaceae</taxon>
        <taxon>Kribbella</taxon>
    </lineage>
</organism>
<evidence type="ECO:0000256" key="4">
    <source>
        <dbReference type="ARBA" id="ARBA00022692"/>
    </source>
</evidence>
<dbReference type="SUPFAM" id="SSF161098">
    <property type="entry name" value="MetI-like"/>
    <property type="match status" value="1"/>
</dbReference>
<sequence>MGAPALLVLFVFHYLPLAGLAIAFEDFRPSTGIFGSHWVGLANFRYLLAGGDAWRITRNTVGMNGLFIAANLVVSLGLAVLLNELRDRSRWLSRVYQSTMFLPYVLSYVVLTNFVLTFLESNTGIVNHLLRAFGGNGVDFYNSPGWWPLILTVVEVWKGAGFWVVVYLAGIMAMNPQLFEAAALDGAGRWAQIRRITLPLLTPLIIMNVLLSVSHIFNADFGLFFQVTLNSPTLYPTTDVIDTYVYRSLTSTGDIGMAAAAGFYQAVVGFLLVVGANWWVRRRSGENALF</sequence>
<keyword evidence="10" id="KW-1185">Reference proteome</keyword>
<dbReference type="PANTHER" id="PTHR43227:SF11">
    <property type="entry name" value="BLL4140 PROTEIN"/>
    <property type="match status" value="1"/>
</dbReference>
<evidence type="ECO:0000256" key="6">
    <source>
        <dbReference type="ARBA" id="ARBA00023136"/>
    </source>
</evidence>
<comment type="caution">
    <text evidence="9">The sequence shown here is derived from an EMBL/GenBank/DDBJ whole genome shotgun (WGS) entry which is preliminary data.</text>
</comment>
<feature type="transmembrane region" description="Helical" evidence="7">
    <location>
        <begin position="146"/>
        <end position="169"/>
    </location>
</feature>
<evidence type="ECO:0000256" key="3">
    <source>
        <dbReference type="ARBA" id="ARBA00022475"/>
    </source>
</evidence>
<dbReference type="InterPro" id="IPR000515">
    <property type="entry name" value="MetI-like"/>
</dbReference>
<dbReference type="EMBL" id="JAGINT010000001">
    <property type="protein sequence ID" value="MBP2351899.1"/>
    <property type="molecule type" value="Genomic_DNA"/>
</dbReference>
<name>A0ABS4UJW0_9ACTN</name>
<comment type="subcellular location">
    <subcellularLocation>
        <location evidence="1 7">Cell membrane</location>
        <topology evidence="1 7">Multi-pass membrane protein</topology>
    </subcellularLocation>
</comment>
<dbReference type="CDD" id="cd06261">
    <property type="entry name" value="TM_PBP2"/>
    <property type="match status" value="1"/>
</dbReference>
<dbReference type="PROSITE" id="PS50928">
    <property type="entry name" value="ABC_TM1"/>
    <property type="match status" value="1"/>
</dbReference>
<keyword evidence="2 7" id="KW-0813">Transport</keyword>
<keyword evidence="4 7" id="KW-0812">Transmembrane</keyword>
<feature type="transmembrane region" description="Helical" evidence="7">
    <location>
        <begin position="101"/>
        <end position="119"/>
    </location>
</feature>
<keyword evidence="5 7" id="KW-1133">Transmembrane helix</keyword>
<evidence type="ECO:0000256" key="2">
    <source>
        <dbReference type="ARBA" id="ARBA00022448"/>
    </source>
</evidence>
<dbReference type="Pfam" id="PF00528">
    <property type="entry name" value="BPD_transp_1"/>
    <property type="match status" value="1"/>
</dbReference>
<proteinExistence type="inferred from homology"/>
<protein>
    <submittedName>
        <fullName evidence="9">Aldouronate transport system permease protein</fullName>
    </submittedName>
</protein>
<evidence type="ECO:0000256" key="7">
    <source>
        <dbReference type="RuleBase" id="RU363032"/>
    </source>
</evidence>
<dbReference type="Proteomes" id="UP000755585">
    <property type="component" value="Unassembled WGS sequence"/>
</dbReference>
<feature type="transmembrane region" description="Helical" evidence="7">
    <location>
        <begin position="61"/>
        <end position="81"/>
    </location>
</feature>
<reference evidence="9 10" key="1">
    <citation type="submission" date="2021-03" db="EMBL/GenBank/DDBJ databases">
        <title>Sequencing the genomes of 1000 actinobacteria strains.</title>
        <authorList>
            <person name="Klenk H.-P."/>
        </authorList>
    </citation>
    <scope>NUCLEOTIDE SEQUENCE [LARGE SCALE GENOMIC DNA]</scope>
    <source>
        <strain evidence="9 10">DSM 18824</strain>
    </source>
</reference>
<dbReference type="InterPro" id="IPR035906">
    <property type="entry name" value="MetI-like_sf"/>
</dbReference>
<evidence type="ECO:0000313" key="10">
    <source>
        <dbReference type="Proteomes" id="UP000755585"/>
    </source>
</evidence>
<keyword evidence="3" id="KW-1003">Cell membrane</keyword>
<evidence type="ECO:0000313" key="9">
    <source>
        <dbReference type="EMBL" id="MBP2351899.1"/>
    </source>
</evidence>
<dbReference type="Gene3D" id="1.10.3720.10">
    <property type="entry name" value="MetI-like"/>
    <property type="match status" value="1"/>
</dbReference>
<dbReference type="PANTHER" id="PTHR43227">
    <property type="entry name" value="BLL4140 PROTEIN"/>
    <property type="match status" value="1"/>
</dbReference>
<accession>A0ABS4UJW0</accession>
<evidence type="ECO:0000259" key="8">
    <source>
        <dbReference type="PROSITE" id="PS50928"/>
    </source>
</evidence>
<dbReference type="RefSeq" id="WP_209694734.1">
    <property type="nucleotide sequence ID" value="NZ_BAAAVU010000002.1"/>
</dbReference>
<keyword evidence="6 7" id="KW-0472">Membrane</keyword>
<gene>
    <name evidence="9" type="ORF">JOF29_002982</name>
</gene>
<feature type="domain" description="ABC transmembrane type-1" evidence="8">
    <location>
        <begin position="57"/>
        <end position="276"/>
    </location>
</feature>
<evidence type="ECO:0000256" key="5">
    <source>
        <dbReference type="ARBA" id="ARBA00022989"/>
    </source>
</evidence>